<feature type="region of interest" description="Disordered" evidence="16">
    <location>
        <begin position="1198"/>
        <end position="1225"/>
    </location>
</feature>
<dbReference type="InterPro" id="IPR019787">
    <property type="entry name" value="Znf_PHD-finger"/>
</dbReference>
<evidence type="ECO:0000313" key="21">
    <source>
        <dbReference type="EMBL" id="CAG9839448.1"/>
    </source>
</evidence>
<evidence type="ECO:0000256" key="10">
    <source>
        <dbReference type="ARBA" id="ARBA00023242"/>
    </source>
</evidence>
<evidence type="ECO:0000256" key="12">
    <source>
        <dbReference type="PROSITE-ProRule" id="PRU00035"/>
    </source>
</evidence>
<dbReference type="Pfam" id="PF15613">
    <property type="entry name" value="WSD"/>
    <property type="match status" value="1"/>
</dbReference>
<dbReference type="Gene3D" id="1.20.920.10">
    <property type="entry name" value="Bromodomain-like"/>
    <property type="match status" value="1"/>
</dbReference>
<dbReference type="InterPro" id="IPR028942">
    <property type="entry name" value="WHIM1_dom"/>
</dbReference>
<keyword evidence="22" id="KW-1185">Reference proteome</keyword>
<dbReference type="PROSITE" id="PS50016">
    <property type="entry name" value="ZF_PHD_2"/>
    <property type="match status" value="2"/>
</dbReference>
<evidence type="ECO:0000256" key="7">
    <source>
        <dbReference type="ARBA" id="ARBA00023054"/>
    </source>
</evidence>
<dbReference type="InterPro" id="IPR018501">
    <property type="entry name" value="DDT_dom"/>
</dbReference>
<evidence type="ECO:0000256" key="16">
    <source>
        <dbReference type="SAM" id="MobiDB-lite"/>
    </source>
</evidence>
<feature type="domain" description="DDT" evidence="19">
    <location>
        <begin position="367"/>
        <end position="432"/>
    </location>
</feature>
<dbReference type="PROSITE" id="PS50014">
    <property type="entry name" value="BROMODOMAIN_2"/>
    <property type="match status" value="1"/>
</dbReference>
<feature type="domain" description="PHD-type" evidence="18">
    <location>
        <begin position="1149"/>
        <end position="1196"/>
    </location>
</feature>
<dbReference type="Pfam" id="PF10537">
    <property type="entry name" value="WAC_Acf1_DNA_bd"/>
    <property type="match status" value="1"/>
</dbReference>
<dbReference type="GO" id="GO:0006355">
    <property type="term" value="P:regulation of DNA-templated transcription"/>
    <property type="evidence" value="ECO:0007669"/>
    <property type="project" value="TreeGrafter"/>
</dbReference>
<feature type="domain" description="WAC" evidence="20">
    <location>
        <begin position="22"/>
        <end position="130"/>
    </location>
</feature>
<dbReference type="GO" id="GO:0003677">
    <property type="term" value="F:DNA binding"/>
    <property type="evidence" value="ECO:0007669"/>
    <property type="project" value="TreeGrafter"/>
</dbReference>
<dbReference type="GO" id="GO:0008623">
    <property type="term" value="C:CHRAC"/>
    <property type="evidence" value="ECO:0007669"/>
    <property type="project" value="TreeGrafter"/>
</dbReference>
<dbReference type="InterPro" id="IPR019786">
    <property type="entry name" value="Zinc_finger_PHD-type_CS"/>
</dbReference>
<dbReference type="Pfam" id="PF15612">
    <property type="entry name" value="WHIM1"/>
    <property type="match status" value="1"/>
</dbReference>
<dbReference type="InterPro" id="IPR013136">
    <property type="entry name" value="WSTF_Acf1_Cbp146"/>
</dbReference>
<dbReference type="SMART" id="SM00249">
    <property type="entry name" value="PHD"/>
    <property type="match status" value="2"/>
</dbReference>
<evidence type="ECO:0000313" key="22">
    <source>
        <dbReference type="Proteomes" id="UP001153709"/>
    </source>
</evidence>
<dbReference type="SMART" id="SM00297">
    <property type="entry name" value="BROMO"/>
    <property type="match status" value="1"/>
</dbReference>
<feature type="compositionally biased region" description="Acidic residues" evidence="16">
    <location>
        <begin position="1115"/>
        <end position="1139"/>
    </location>
</feature>
<dbReference type="Gene3D" id="3.30.40.10">
    <property type="entry name" value="Zinc/RING finger domain, C3HC4 (zinc finger)"/>
    <property type="match status" value="2"/>
</dbReference>
<evidence type="ECO:0000259" key="20">
    <source>
        <dbReference type="PROSITE" id="PS51136"/>
    </source>
</evidence>
<dbReference type="InterPro" id="IPR001965">
    <property type="entry name" value="Znf_PHD"/>
</dbReference>
<keyword evidence="6" id="KW-0805">Transcription regulation</keyword>
<evidence type="ECO:0000259" key="17">
    <source>
        <dbReference type="PROSITE" id="PS50014"/>
    </source>
</evidence>
<dbReference type="GO" id="GO:0045740">
    <property type="term" value="P:positive regulation of DNA replication"/>
    <property type="evidence" value="ECO:0007669"/>
    <property type="project" value="TreeGrafter"/>
</dbReference>
<organism evidence="21 22">
    <name type="scientific">Diabrotica balteata</name>
    <name type="common">Banded cucumber beetle</name>
    <dbReference type="NCBI Taxonomy" id="107213"/>
    <lineage>
        <taxon>Eukaryota</taxon>
        <taxon>Metazoa</taxon>
        <taxon>Ecdysozoa</taxon>
        <taxon>Arthropoda</taxon>
        <taxon>Hexapoda</taxon>
        <taxon>Insecta</taxon>
        <taxon>Pterygota</taxon>
        <taxon>Neoptera</taxon>
        <taxon>Endopterygota</taxon>
        <taxon>Coleoptera</taxon>
        <taxon>Polyphaga</taxon>
        <taxon>Cucujiformia</taxon>
        <taxon>Chrysomeloidea</taxon>
        <taxon>Chrysomelidae</taxon>
        <taxon>Galerucinae</taxon>
        <taxon>Diabroticina</taxon>
        <taxon>Diabroticites</taxon>
        <taxon>Diabrotica</taxon>
    </lineage>
</organism>
<keyword evidence="2" id="KW-0597">Phosphoprotein</keyword>
<dbReference type="SUPFAM" id="SSF47370">
    <property type="entry name" value="Bromodomain"/>
    <property type="match status" value="1"/>
</dbReference>
<keyword evidence="3" id="KW-0479">Metal-binding</keyword>
<dbReference type="Pfam" id="PF00628">
    <property type="entry name" value="PHD"/>
    <property type="match status" value="2"/>
</dbReference>
<feature type="domain" description="PHD-type" evidence="18">
    <location>
        <begin position="1040"/>
        <end position="1090"/>
    </location>
</feature>
<dbReference type="PRINTS" id="PR00503">
    <property type="entry name" value="BROMODOMAIN"/>
</dbReference>
<evidence type="ECO:0000256" key="14">
    <source>
        <dbReference type="PROSITE-ProRule" id="PRU00475"/>
    </source>
</evidence>
<evidence type="ECO:0000256" key="5">
    <source>
        <dbReference type="ARBA" id="ARBA00022833"/>
    </source>
</evidence>
<dbReference type="GO" id="GO:0008270">
    <property type="term" value="F:zinc ion binding"/>
    <property type="evidence" value="ECO:0007669"/>
    <property type="project" value="UniProtKB-KW"/>
</dbReference>
<evidence type="ECO:0000256" key="4">
    <source>
        <dbReference type="ARBA" id="ARBA00022771"/>
    </source>
</evidence>
<protein>
    <recommendedName>
        <fullName evidence="11">Bromodomain adjacent to zinc finger domain protein 1A</fullName>
    </recommendedName>
</protein>
<feature type="region of interest" description="Disordered" evidence="16">
    <location>
        <begin position="905"/>
        <end position="931"/>
    </location>
</feature>
<accession>A0A9N9T5X9</accession>
<dbReference type="SUPFAM" id="SSF57903">
    <property type="entry name" value="FYVE/PHD zinc finger"/>
    <property type="match status" value="2"/>
</dbReference>
<dbReference type="InterPro" id="IPR036427">
    <property type="entry name" value="Bromodomain-like_sf"/>
</dbReference>
<feature type="compositionally biased region" description="Basic and acidic residues" evidence="16">
    <location>
        <begin position="905"/>
        <end position="916"/>
    </location>
</feature>
<evidence type="ECO:0000256" key="1">
    <source>
        <dbReference type="ARBA" id="ARBA00004123"/>
    </source>
</evidence>
<evidence type="ECO:0000256" key="9">
    <source>
        <dbReference type="ARBA" id="ARBA00023163"/>
    </source>
</evidence>
<keyword evidence="4 13" id="KW-0863">Zinc-finger</keyword>
<dbReference type="PROSITE" id="PS50827">
    <property type="entry name" value="DDT"/>
    <property type="match status" value="1"/>
</dbReference>
<dbReference type="InterPro" id="IPR001487">
    <property type="entry name" value="Bromodomain"/>
</dbReference>
<dbReference type="GO" id="GO:0031445">
    <property type="term" value="P:regulation of heterochromatin formation"/>
    <property type="evidence" value="ECO:0007669"/>
    <property type="project" value="TreeGrafter"/>
</dbReference>
<feature type="region of interest" description="Disordered" evidence="16">
    <location>
        <begin position="1114"/>
        <end position="1139"/>
    </location>
</feature>
<evidence type="ECO:0000256" key="13">
    <source>
        <dbReference type="PROSITE-ProRule" id="PRU00146"/>
    </source>
</evidence>
<evidence type="ECO:0000256" key="15">
    <source>
        <dbReference type="SAM" id="Coils"/>
    </source>
</evidence>
<gene>
    <name evidence="21" type="ORF">DIABBA_LOCUS12214</name>
</gene>
<dbReference type="GO" id="GO:0000228">
    <property type="term" value="C:nuclear chromosome"/>
    <property type="evidence" value="ECO:0007669"/>
    <property type="project" value="TreeGrafter"/>
</dbReference>
<dbReference type="SMART" id="SM00571">
    <property type="entry name" value="DDT"/>
    <property type="match status" value="1"/>
</dbReference>
<sequence length="1352" mass="156134">MPLLKKMVFEKHSIKDYLRDDEEVFYCEITNEIFRDYEEFSERMFLYNSMVWTCCMTGKQNLTYQEALESEDNARQSLKEFPIELRLPILFLASKTHRTSFGDMTDDVFNFVKDRYFTGENLETSFTGSKWKDSHVLQVIAPPADTIKSPKNGNKTDSHFWPPANLFKYEIEHLDAEDNDISEIMIVDCNQIRRRKGSFNRDKCKLFLRQYVEHDSKGIFAIKASVIEELGINKIKFEQIFDGPMPNFEVSKEKEKKPSTKKKLNQEKMSKYLTKTNGDITNKPAQNTNAEENKVNLLEEMKKREEEFKIKQQLKEEQRIAMKKRHKEESVILNSSIKKWMQPKEDTELENQKKLPDYMPVKSKIPEKYFGEMLMIMEFIQSFSKTLSTKDFFPKGVNLELMERVLTEKEVAGVFIDMIQMFLTALFNCQDEESNQYKTYSQTKTALGVIDDEDISVTDATRLATLASNWSSKHQGLPLHRLPLYSVTVSEILRLHLLSSGALIESGGSKWRYALRGGYTSEDDPGLHLRLHNPEILKALATHNVVDLPMNQKLKILDCLMNQLLTYADVRDIIEDRLANSKKQILDLKAIQLAEKKREQEHSAAKQKLQKELKGEPDKLKSKLDTLEGVAERQRYKYNQKTKKVMENIYDGQTVLGTDRAYRKYLKINSVPAIFVNDEDEHTGICNDSICGQNPELVDASRQQLLHYMRKKYITSSPKSSNRRKVNGTLDTPLPLVVDENNAKELLMCTANPETCPVHSKSIERVKWSIIYHEIQLQEVEDRLNKRGIREGELLQVIQNYKEKLEYVVTHTPSNIFAESMVGKEELDDLGPRVTRKPASNLGYPHTMSTSEILENVLLDNILEIEEKLFGGSLGELQVKSREQWRQCLSDKLYDELDTTINLREVKSRRSDRGSDRPATPEVPIKPTLKKYHDPGRHVGTGLDVEMNGDSDSIPYDSEYIKKSVKTLAIALAQVARGVDPKYLQKPLGSAGIGKSEKREFCDRLDKWEQSLLPSTSYSQVFLHYATLDSCIMWSRSALKARCKICRRLTDSENMLLCDNCNLGHHLYCLKPKLTSIPKGDWFCDGCKKEKEQETKPLDPELVPWKKRRIFRDENMEEEEDEESNYESDIKEEEEEASSEEECNGFVKFELCKTCGSGGELISCEKCSSTFHIECCEPPLRRPPRGSWTCHLCKSSKDHSRERSNSESSDEISLSTRKNRKEDTRNDLPLHNAALQELLVEVIKHADAWAFVRPVQKTEVKDYYDIITKPMDFGTIKYKLNMGKYSNDAQLMEDAVLVFENCNTYNESESEVYKCGVRLLKFFKKKAKELGLKLPKDMTNGYTIPAKKRRTN</sequence>
<dbReference type="FunFam" id="3.30.40.10:FF:000300">
    <property type="entry name" value="Bromodomain adjacent to zinc finger domain protein 1A"/>
    <property type="match status" value="1"/>
</dbReference>
<dbReference type="Pfam" id="PF02791">
    <property type="entry name" value="DDT"/>
    <property type="match status" value="1"/>
</dbReference>
<dbReference type="OrthoDB" id="332390at2759"/>
<name>A0A9N9T5X9_DIABA</name>
<keyword evidence="10 14" id="KW-0539">Nucleus</keyword>
<dbReference type="InterPro" id="IPR028941">
    <property type="entry name" value="WHIM2_dom"/>
</dbReference>
<dbReference type="PROSITE" id="PS01359">
    <property type="entry name" value="ZF_PHD_1"/>
    <property type="match status" value="1"/>
</dbReference>
<dbReference type="InterPro" id="IPR011011">
    <property type="entry name" value="Znf_FYVE_PHD"/>
</dbReference>
<dbReference type="GO" id="GO:0006338">
    <property type="term" value="P:chromatin remodeling"/>
    <property type="evidence" value="ECO:0007669"/>
    <property type="project" value="InterPro"/>
</dbReference>
<keyword evidence="7 15" id="KW-0175">Coiled coil</keyword>
<evidence type="ECO:0000259" key="19">
    <source>
        <dbReference type="PROSITE" id="PS50827"/>
    </source>
</evidence>
<comment type="subcellular location">
    <subcellularLocation>
        <location evidence="1 14">Nucleus</location>
    </subcellularLocation>
</comment>
<dbReference type="PROSITE" id="PS51136">
    <property type="entry name" value="WAC"/>
    <property type="match status" value="1"/>
</dbReference>
<reference evidence="21" key="1">
    <citation type="submission" date="2022-01" db="EMBL/GenBank/DDBJ databases">
        <authorList>
            <person name="King R."/>
        </authorList>
    </citation>
    <scope>NUCLEOTIDE SEQUENCE</scope>
</reference>
<evidence type="ECO:0000256" key="2">
    <source>
        <dbReference type="ARBA" id="ARBA00022553"/>
    </source>
</evidence>
<dbReference type="InterPro" id="IPR013083">
    <property type="entry name" value="Znf_RING/FYVE/PHD"/>
</dbReference>
<dbReference type="InterPro" id="IPR047171">
    <property type="entry name" value="BAZ1A"/>
</dbReference>
<keyword evidence="8 12" id="KW-0103">Bromodomain</keyword>
<keyword evidence="5" id="KW-0862">Zinc</keyword>
<evidence type="ECO:0000256" key="3">
    <source>
        <dbReference type="ARBA" id="ARBA00022723"/>
    </source>
</evidence>
<evidence type="ECO:0000256" key="11">
    <source>
        <dbReference type="ARBA" id="ARBA00068253"/>
    </source>
</evidence>
<feature type="domain" description="Bromo" evidence="17">
    <location>
        <begin position="1243"/>
        <end position="1313"/>
    </location>
</feature>
<dbReference type="PANTHER" id="PTHR46510:SF1">
    <property type="entry name" value="BROMODOMAIN ADJACENT TO ZINC FINGER DOMAIN PROTEIN 1A"/>
    <property type="match status" value="1"/>
</dbReference>
<dbReference type="Pfam" id="PF00439">
    <property type="entry name" value="Bromodomain"/>
    <property type="match status" value="1"/>
</dbReference>
<proteinExistence type="predicted"/>
<evidence type="ECO:0000256" key="6">
    <source>
        <dbReference type="ARBA" id="ARBA00023015"/>
    </source>
</evidence>
<dbReference type="Proteomes" id="UP001153709">
    <property type="component" value="Chromosome 8"/>
</dbReference>
<dbReference type="EMBL" id="OU898283">
    <property type="protein sequence ID" value="CAG9839448.1"/>
    <property type="molecule type" value="Genomic_DNA"/>
</dbReference>
<evidence type="ECO:0000259" key="18">
    <source>
        <dbReference type="PROSITE" id="PS50016"/>
    </source>
</evidence>
<dbReference type="PANTHER" id="PTHR46510">
    <property type="entry name" value="BROMODOMAIN ADJACENT TO ZINC FINGER DOMAIN PROTEIN 1A"/>
    <property type="match status" value="1"/>
</dbReference>
<feature type="coiled-coil region" evidence="15">
    <location>
        <begin position="287"/>
        <end position="318"/>
    </location>
</feature>
<keyword evidence="9" id="KW-0804">Transcription</keyword>
<evidence type="ECO:0000256" key="8">
    <source>
        <dbReference type="ARBA" id="ARBA00023117"/>
    </source>
</evidence>